<evidence type="ECO:0000313" key="3">
    <source>
        <dbReference type="EMBL" id="SDO75786.1"/>
    </source>
</evidence>
<gene>
    <name evidence="3" type="ORF">SAMN05216259_11278</name>
</gene>
<feature type="compositionally biased region" description="Low complexity" evidence="1">
    <location>
        <begin position="90"/>
        <end position="120"/>
    </location>
</feature>
<feature type="region of interest" description="Disordered" evidence="1">
    <location>
        <begin position="1"/>
        <end position="39"/>
    </location>
</feature>
<evidence type="ECO:0000259" key="2">
    <source>
        <dbReference type="SMART" id="SM00458"/>
    </source>
</evidence>
<name>A0A1H0M6F2_9ACTN</name>
<dbReference type="InterPro" id="IPR000772">
    <property type="entry name" value="Ricin_B_lectin"/>
</dbReference>
<feature type="region of interest" description="Disordered" evidence="1">
    <location>
        <begin position="90"/>
        <end position="150"/>
    </location>
</feature>
<reference evidence="3 4" key="1">
    <citation type="submission" date="2016-10" db="EMBL/GenBank/DDBJ databases">
        <authorList>
            <person name="de Groot N.N."/>
        </authorList>
    </citation>
    <scope>NUCLEOTIDE SEQUENCE [LARGE SCALE GENOMIC DNA]</scope>
    <source>
        <strain evidence="3 4">CGMCC 4.2022</strain>
    </source>
</reference>
<dbReference type="Gene3D" id="2.80.10.50">
    <property type="match status" value="1"/>
</dbReference>
<accession>A0A1H0M6F2</accession>
<keyword evidence="3" id="KW-0430">Lectin</keyword>
<dbReference type="Pfam" id="PF14200">
    <property type="entry name" value="RicinB_lectin_2"/>
    <property type="match status" value="1"/>
</dbReference>
<dbReference type="AlphaFoldDB" id="A0A1H0M6F2"/>
<dbReference type="GO" id="GO:0030246">
    <property type="term" value="F:carbohydrate binding"/>
    <property type="evidence" value="ECO:0007669"/>
    <property type="project" value="UniProtKB-KW"/>
</dbReference>
<dbReference type="Proteomes" id="UP000199341">
    <property type="component" value="Unassembled WGS sequence"/>
</dbReference>
<dbReference type="PROSITE" id="PS50231">
    <property type="entry name" value="RICIN_B_LECTIN"/>
    <property type="match status" value="1"/>
</dbReference>
<keyword evidence="4" id="KW-1185">Reference proteome</keyword>
<sequence>MSLRPDPGSPAIWDRDDHVLPTAAGGPSGSGGTAKPPGRPTRTVVWAAICGATLLSVPFVVVTAGAHGDKPRGSTHTTLADNDRPAAAAPGTVAATLPPSPSHTPSSTPTPSHKPSHAPSRPAGHVTGHTSPRTTKAAPPPVRASAPHKPTVGETFGGADHVLLKNLATGMCADLPQYGKGSVGGVIDQYDCRAGAADNQEWALKVVGTPKGPGGARLFTISNDTDRLCMDIPWYGVEPAGTRVTEYTCDATTDDNQLWYLASGQGDHYRIRNYASDSMCLGVAGGAGTPHGVSLIVETCASTSDDWALTTG</sequence>
<feature type="domain" description="Ricin B lectin" evidence="2">
    <location>
        <begin position="160"/>
        <end position="310"/>
    </location>
</feature>
<organism evidence="3 4">
    <name type="scientific">Actinacidiphila guanduensis</name>
    <dbReference type="NCBI Taxonomy" id="310781"/>
    <lineage>
        <taxon>Bacteria</taxon>
        <taxon>Bacillati</taxon>
        <taxon>Actinomycetota</taxon>
        <taxon>Actinomycetes</taxon>
        <taxon>Kitasatosporales</taxon>
        <taxon>Streptomycetaceae</taxon>
        <taxon>Actinacidiphila</taxon>
    </lineage>
</organism>
<evidence type="ECO:0000313" key="4">
    <source>
        <dbReference type="Proteomes" id="UP000199341"/>
    </source>
</evidence>
<proteinExistence type="predicted"/>
<evidence type="ECO:0000256" key="1">
    <source>
        <dbReference type="SAM" id="MobiDB-lite"/>
    </source>
</evidence>
<dbReference type="CDD" id="cd00161">
    <property type="entry name" value="beta-trefoil_Ricin-like"/>
    <property type="match status" value="1"/>
</dbReference>
<protein>
    <submittedName>
        <fullName evidence="3">Ricin-type beta-trefoil lectin domain-containing protein</fullName>
    </submittedName>
</protein>
<dbReference type="SUPFAM" id="SSF50370">
    <property type="entry name" value="Ricin B-like lectins"/>
    <property type="match status" value="1"/>
</dbReference>
<dbReference type="InterPro" id="IPR035992">
    <property type="entry name" value="Ricin_B-like_lectins"/>
</dbReference>
<dbReference type="STRING" id="310781.SAMN05216259_11278"/>
<dbReference type="EMBL" id="FNIE01000012">
    <property type="protein sequence ID" value="SDO75786.1"/>
    <property type="molecule type" value="Genomic_DNA"/>
</dbReference>
<dbReference type="SMART" id="SM00458">
    <property type="entry name" value="RICIN"/>
    <property type="match status" value="1"/>
</dbReference>